<dbReference type="PANTHER" id="PTHR20923">
    <property type="entry name" value="BAT4 PROTEIN-RELATED"/>
    <property type="match status" value="1"/>
</dbReference>
<dbReference type="PANTHER" id="PTHR20923:SF1">
    <property type="entry name" value="G PATCH DOMAIN AND ANKYRIN REPEAT-CONTAINING PROTEIN 1"/>
    <property type="match status" value="1"/>
</dbReference>
<gene>
    <name evidence="4" type="primary">Aste57867_14230</name>
    <name evidence="3" type="ORF">As57867_014179</name>
    <name evidence="4" type="ORF">ASTE57867_14230</name>
</gene>
<evidence type="ECO:0000313" key="5">
    <source>
        <dbReference type="Proteomes" id="UP000332933"/>
    </source>
</evidence>
<dbReference type="SMART" id="SM00443">
    <property type="entry name" value="G_patch"/>
    <property type="match status" value="1"/>
</dbReference>
<dbReference type="InterPro" id="IPR000467">
    <property type="entry name" value="G_patch_dom"/>
</dbReference>
<sequence>MEKKGPPPTDKHVIPETNKGYKMLETMGWKAGDGLGTEKQGRTEPVATCFKRDRAGLGKKRLQMRVTHTFVATPRPSPPPPPPQPKLTREEKLQRQRQKTAVEKKHVAYARDLYSDMPEGYEVYFQDPPLPF</sequence>
<organism evidence="4 5">
    <name type="scientific">Aphanomyces stellatus</name>
    <dbReference type="NCBI Taxonomy" id="120398"/>
    <lineage>
        <taxon>Eukaryota</taxon>
        <taxon>Sar</taxon>
        <taxon>Stramenopiles</taxon>
        <taxon>Oomycota</taxon>
        <taxon>Saprolegniomycetes</taxon>
        <taxon>Saprolegniales</taxon>
        <taxon>Verrucalvaceae</taxon>
        <taxon>Aphanomyces</taxon>
    </lineage>
</organism>
<reference evidence="4 5" key="1">
    <citation type="submission" date="2019-03" db="EMBL/GenBank/DDBJ databases">
        <authorList>
            <person name="Gaulin E."/>
            <person name="Dumas B."/>
        </authorList>
    </citation>
    <scope>NUCLEOTIDE SEQUENCE [LARGE SCALE GENOMIC DNA]</scope>
    <source>
        <strain evidence="4">CBS 568.67</strain>
    </source>
</reference>
<dbReference type="EMBL" id="VJMH01005531">
    <property type="protein sequence ID" value="KAF0694924.1"/>
    <property type="molecule type" value="Genomic_DNA"/>
</dbReference>
<reference evidence="3" key="2">
    <citation type="submission" date="2019-06" db="EMBL/GenBank/DDBJ databases">
        <title>Genomics analysis of Aphanomyces spp. identifies a new class of oomycete effector associated with host adaptation.</title>
        <authorList>
            <person name="Gaulin E."/>
        </authorList>
    </citation>
    <scope>NUCLEOTIDE SEQUENCE</scope>
    <source>
        <strain evidence="3">CBS 578.67</strain>
    </source>
</reference>
<evidence type="ECO:0000259" key="2">
    <source>
        <dbReference type="PROSITE" id="PS50174"/>
    </source>
</evidence>
<dbReference type="Proteomes" id="UP000332933">
    <property type="component" value="Unassembled WGS sequence"/>
</dbReference>
<dbReference type="InterPro" id="IPR039146">
    <property type="entry name" value="GPANK1"/>
</dbReference>
<dbReference type="OrthoDB" id="21470at2759"/>
<dbReference type="Pfam" id="PF01585">
    <property type="entry name" value="G-patch"/>
    <property type="match status" value="1"/>
</dbReference>
<dbReference type="EMBL" id="CAADRA010005552">
    <property type="protein sequence ID" value="VFT91055.1"/>
    <property type="molecule type" value="Genomic_DNA"/>
</dbReference>
<feature type="domain" description="G-patch" evidence="2">
    <location>
        <begin position="16"/>
        <end position="62"/>
    </location>
</feature>
<feature type="region of interest" description="Disordered" evidence="1">
    <location>
        <begin position="69"/>
        <end position="104"/>
    </location>
</feature>
<feature type="compositionally biased region" description="Basic and acidic residues" evidence="1">
    <location>
        <begin position="87"/>
        <end position="104"/>
    </location>
</feature>
<dbReference type="AlphaFoldDB" id="A0A485L1T6"/>
<evidence type="ECO:0000313" key="3">
    <source>
        <dbReference type="EMBL" id="KAF0694924.1"/>
    </source>
</evidence>
<evidence type="ECO:0000313" key="4">
    <source>
        <dbReference type="EMBL" id="VFT91055.1"/>
    </source>
</evidence>
<protein>
    <submittedName>
        <fullName evidence="4">Aste57867_14230 protein</fullName>
    </submittedName>
</protein>
<proteinExistence type="predicted"/>
<keyword evidence="5" id="KW-1185">Reference proteome</keyword>
<dbReference type="GO" id="GO:0003676">
    <property type="term" value="F:nucleic acid binding"/>
    <property type="evidence" value="ECO:0007669"/>
    <property type="project" value="InterPro"/>
</dbReference>
<name>A0A485L1T6_9STRA</name>
<feature type="compositionally biased region" description="Pro residues" evidence="1">
    <location>
        <begin position="75"/>
        <end position="85"/>
    </location>
</feature>
<evidence type="ECO:0000256" key="1">
    <source>
        <dbReference type="SAM" id="MobiDB-lite"/>
    </source>
</evidence>
<dbReference type="PROSITE" id="PS50174">
    <property type="entry name" value="G_PATCH"/>
    <property type="match status" value="1"/>
</dbReference>
<accession>A0A485L1T6</accession>